<evidence type="ECO:0000313" key="2">
    <source>
        <dbReference type="EMBL" id="MBB4097097.1"/>
    </source>
</evidence>
<reference evidence="2 3" key="1">
    <citation type="submission" date="2020-08" db="EMBL/GenBank/DDBJ databases">
        <title>Genomic Encyclopedia of Type Strains, Phase IV (KMG-IV): sequencing the most valuable type-strain genomes for metagenomic binning, comparative biology and taxonomic classification.</title>
        <authorList>
            <person name="Goeker M."/>
        </authorList>
    </citation>
    <scope>NUCLEOTIDE SEQUENCE [LARGE SCALE GENOMIC DNA]</scope>
    <source>
        <strain evidence="2 3">DSM 101806</strain>
    </source>
</reference>
<dbReference type="RefSeq" id="WP_183994488.1">
    <property type="nucleotide sequence ID" value="NZ_JACIEH010000001.1"/>
</dbReference>
<keyword evidence="3" id="KW-1185">Reference proteome</keyword>
<keyword evidence="1" id="KW-0472">Membrane</keyword>
<feature type="transmembrane region" description="Helical" evidence="1">
    <location>
        <begin position="32"/>
        <end position="53"/>
    </location>
</feature>
<keyword evidence="1" id="KW-0812">Transmembrane</keyword>
<dbReference type="Proteomes" id="UP000557392">
    <property type="component" value="Unassembled WGS sequence"/>
</dbReference>
<evidence type="ECO:0000256" key="1">
    <source>
        <dbReference type="SAM" id="Phobius"/>
    </source>
</evidence>
<sequence>MLRQVHRWSGFIFSIMAIVNIVAVILQANAQWLGLLAVLPLLVLLPTGLYMFARPYFARNA</sequence>
<dbReference type="AlphaFoldDB" id="A0A7W6JRD3"/>
<evidence type="ECO:0000313" key="3">
    <source>
        <dbReference type="Proteomes" id="UP000557392"/>
    </source>
</evidence>
<organism evidence="2 3">
    <name type="scientific">Sphingomonas kyeonggiensis</name>
    <dbReference type="NCBI Taxonomy" id="1268553"/>
    <lineage>
        <taxon>Bacteria</taxon>
        <taxon>Pseudomonadati</taxon>
        <taxon>Pseudomonadota</taxon>
        <taxon>Alphaproteobacteria</taxon>
        <taxon>Sphingomonadales</taxon>
        <taxon>Sphingomonadaceae</taxon>
        <taxon>Sphingomonas</taxon>
    </lineage>
</organism>
<name>A0A7W6JRD3_9SPHN</name>
<accession>A0A7W6JRD3</accession>
<protein>
    <submittedName>
        <fullName evidence="2">Putative membrane-anchored protein</fullName>
    </submittedName>
</protein>
<gene>
    <name evidence="2" type="ORF">GGR46_000630</name>
</gene>
<proteinExistence type="predicted"/>
<dbReference type="EMBL" id="JACIEH010000001">
    <property type="protein sequence ID" value="MBB4097097.1"/>
    <property type="molecule type" value="Genomic_DNA"/>
</dbReference>
<feature type="transmembrane region" description="Helical" evidence="1">
    <location>
        <begin position="7"/>
        <end position="26"/>
    </location>
</feature>
<comment type="caution">
    <text evidence="2">The sequence shown here is derived from an EMBL/GenBank/DDBJ whole genome shotgun (WGS) entry which is preliminary data.</text>
</comment>
<keyword evidence="1" id="KW-1133">Transmembrane helix</keyword>